<accession>A0A6J4J4E7</accession>
<dbReference type="InterPro" id="IPR006059">
    <property type="entry name" value="SBP"/>
</dbReference>
<sequence length="454" mass="49119">MKANASPRGSVNAIGVLSRRRAIAGFGASGALLAACAGGGSGSSGGSQSAPTPDVTKQAATLTVLNRTPWPQEFLNLGTAFTAEYPALKVELTATGGGSWGEFTEKLLTLVVGGTPPDVARTAVEGLQGIAHKGIFLPLDALLKRDANTSPMKDFIADVHPTVMKSLAYQGKQQALPGNINLPMIHYNTELFNRAGITRPRDDWSIDDFERIARQLTRPENETWGFSTPNALWGGISPWLFIAGTDFLTDDWKQSKANDPRTVEAVERYQSYSTRLSVAPPNADAGNDAWNAGKLAMRLAGASAREGYVRGGMTSFDVLTVPKWRTQDHCFGGAGFGIFKESKHHEATWHFLKHLSREENVSTFAFGSIPARKSVAYRVMAGPGAPPEHHRLYVDVLERGVRSVPSPPEYDLLEAAVRKHLQPVMANQTAAKPAMDELHRELSELLARRPPAVS</sequence>
<reference evidence="1" key="1">
    <citation type="submission" date="2020-02" db="EMBL/GenBank/DDBJ databases">
        <authorList>
            <person name="Meier V. D."/>
        </authorList>
    </citation>
    <scope>NUCLEOTIDE SEQUENCE</scope>
    <source>
        <strain evidence="1">AVDCRST_MAG77</strain>
    </source>
</reference>
<dbReference type="CDD" id="cd13585">
    <property type="entry name" value="PBP2_TMBP_like"/>
    <property type="match status" value="1"/>
</dbReference>
<gene>
    <name evidence="1" type="ORF">AVDCRST_MAG77-3159</name>
</gene>
<dbReference type="AlphaFoldDB" id="A0A6J4J4E7"/>
<dbReference type="GO" id="GO:0016747">
    <property type="term" value="F:acyltransferase activity, transferring groups other than amino-acyl groups"/>
    <property type="evidence" value="ECO:0007669"/>
    <property type="project" value="InterPro"/>
</dbReference>
<dbReference type="InterPro" id="IPR020610">
    <property type="entry name" value="Thiolase_AS"/>
</dbReference>
<dbReference type="InterPro" id="IPR050490">
    <property type="entry name" value="Bact_solute-bd_prot1"/>
</dbReference>
<dbReference type="Pfam" id="PF01547">
    <property type="entry name" value="SBP_bac_1"/>
    <property type="match status" value="1"/>
</dbReference>
<proteinExistence type="predicted"/>
<dbReference type="PANTHER" id="PTHR43649:SF30">
    <property type="entry name" value="ABC TRANSPORTER SUBSTRATE-BINDING PROTEIN"/>
    <property type="match status" value="1"/>
</dbReference>
<evidence type="ECO:0000313" key="1">
    <source>
        <dbReference type="EMBL" id="CAA9270044.1"/>
    </source>
</evidence>
<dbReference type="EMBL" id="CADCTC010000172">
    <property type="protein sequence ID" value="CAA9270044.1"/>
    <property type="molecule type" value="Genomic_DNA"/>
</dbReference>
<protein>
    <recommendedName>
        <fullName evidence="2">ABC transporter, substrate-binding protein (Cluster 1, maltose/g3p/polyamine/iron)</fullName>
    </recommendedName>
</protein>
<dbReference type="PROSITE" id="PS00099">
    <property type="entry name" value="THIOLASE_3"/>
    <property type="match status" value="1"/>
</dbReference>
<dbReference type="Gene3D" id="3.40.190.10">
    <property type="entry name" value="Periplasmic binding protein-like II"/>
    <property type="match status" value="1"/>
</dbReference>
<dbReference type="PANTHER" id="PTHR43649">
    <property type="entry name" value="ARABINOSE-BINDING PROTEIN-RELATED"/>
    <property type="match status" value="1"/>
</dbReference>
<name>A0A6J4J4E7_9CHLR</name>
<evidence type="ECO:0008006" key="2">
    <source>
        <dbReference type="Google" id="ProtNLM"/>
    </source>
</evidence>
<dbReference type="SUPFAM" id="SSF53850">
    <property type="entry name" value="Periplasmic binding protein-like II"/>
    <property type="match status" value="1"/>
</dbReference>
<organism evidence="1">
    <name type="scientific">uncultured Chloroflexota bacterium</name>
    <dbReference type="NCBI Taxonomy" id="166587"/>
    <lineage>
        <taxon>Bacteria</taxon>
        <taxon>Bacillati</taxon>
        <taxon>Chloroflexota</taxon>
        <taxon>environmental samples</taxon>
    </lineage>
</organism>